<evidence type="ECO:0000256" key="4">
    <source>
        <dbReference type="ARBA" id="ARBA00022729"/>
    </source>
</evidence>
<evidence type="ECO:0000256" key="5">
    <source>
        <dbReference type="RuleBase" id="RU367124"/>
    </source>
</evidence>
<evidence type="ECO:0000256" key="3">
    <source>
        <dbReference type="ARBA" id="ARBA00022525"/>
    </source>
</evidence>
<feature type="signal peptide" evidence="5">
    <location>
        <begin position="1"/>
        <end position="22"/>
    </location>
</feature>
<evidence type="ECO:0000256" key="6">
    <source>
        <dbReference type="SAM" id="MobiDB-lite"/>
    </source>
</evidence>
<dbReference type="InterPro" id="IPR031825">
    <property type="entry name" value="RXLR"/>
</dbReference>
<organism evidence="7">
    <name type="scientific">Phytophthora agathidicida</name>
    <dbReference type="NCBI Taxonomy" id="1642459"/>
    <lineage>
        <taxon>Eukaryota</taxon>
        <taxon>Sar</taxon>
        <taxon>Stramenopiles</taxon>
        <taxon>Oomycota</taxon>
        <taxon>Peronosporomycetes</taxon>
        <taxon>Peronosporales</taxon>
        <taxon>Peronosporaceae</taxon>
        <taxon>Phytophthora</taxon>
    </lineage>
</organism>
<dbReference type="EMBL" id="MT503146">
    <property type="protein sequence ID" value="QMU24870.1"/>
    <property type="molecule type" value="Genomic_DNA"/>
</dbReference>
<sequence>MRLSQVLAVLAASFLISSDVLATADPKQAKISAVAATSSFSHRFLRTSYKPEEDKDDFDDSEVVEERAPNVSRLSSMKIS</sequence>
<comment type="similarity">
    <text evidence="2 5">Belongs to the RxLR effector family.</text>
</comment>
<dbReference type="Pfam" id="PF16810">
    <property type="entry name" value="RXLR"/>
    <property type="match status" value="1"/>
</dbReference>
<comment type="subcellular location">
    <subcellularLocation>
        <location evidence="1 5">Secreted</location>
    </subcellularLocation>
</comment>
<evidence type="ECO:0000256" key="2">
    <source>
        <dbReference type="ARBA" id="ARBA00010400"/>
    </source>
</evidence>
<evidence type="ECO:0000313" key="7">
    <source>
        <dbReference type="EMBL" id="QMU24870.1"/>
    </source>
</evidence>
<feature type="region of interest" description="Disordered" evidence="6">
    <location>
        <begin position="51"/>
        <end position="80"/>
    </location>
</feature>
<name>A0A7G4WI35_9STRA</name>
<gene>
    <name evidence="7" type="primary">PaRXLR46</name>
</gene>
<comment type="domain">
    <text evidence="5">The RxLR-dEER motif acts to carry the protein into the host cell cytoplasm through binding to cell surface phosphatidylinositol-3-phosphate.</text>
</comment>
<protein>
    <recommendedName>
        <fullName evidence="5">RxLR effector protein</fullName>
    </recommendedName>
</protein>
<dbReference type="AlphaFoldDB" id="A0A7G4WI35"/>
<comment type="function">
    <text evidence="5">Effector that suppresses plant defense responses during pathogen infection.</text>
</comment>
<proteinExistence type="inferred from homology"/>
<accession>A0A7G4WI35</accession>
<reference evidence="7" key="1">
    <citation type="journal article" date="2020" name="Mol. Plant">
        <title>Functional analysis of RXLR effectors from the New Zealand kauri dieback pathogen Phytophthora agathidicida.</title>
        <authorList>
            <person name="Guo Y."/>
            <person name="Dupont P.Y."/>
            <person name="Mesarich C.H."/>
            <person name="Yang B."/>
            <person name="McDougal R.L."/>
            <person name="Panda P."/>
            <person name="Dijkwel P."/>
            <person name="Studholme D.J."/>
            <person name="Sambles C."/>
            <person name="Win J."/>
            <person name="Wang Y."/>
            <person name="Williams N.M."/>
            <person name="Bradshaw R.E."/>
        </authorList>
    </citation>
    <scope>NUCLEOTIDE SEQUENCE</scope>
    <source>
        <strain evidence="7">3770</strain>
    </source>
</reference>
<feature type="compositionally biased region" description="Acidic residues" evidence="6">
    <location>
        <begin position="54"/>
        <end position="63"/>
    </location>
</feature>
<keyword evidence="3 5" id="KW-0964">Secreted</keyword>
<keyword evidence="4 5" id="KW-0732">Signal</keyword>
<feature type="chain" id="PRO_5029004949" description="RxLR effector protein" evidence="5">
    <location>
        <begin position="23"/>
        <end position="80"/>
    </location>
</feature>
<evidence type="ECO:0000256" key="1">
    <source>
        <dbReference type="ARBA" id="ARBA00004613"/>
    </source>
</evidence>